<accession>A0A4P8XV92</accession>
<proteinExistence type="predicted"/>
<dbReference type="GO" id="GO:0016829">
    <property type="term" value="F:lyase activity"/>
    <property type="evidence" value="ECO:0007669"/>
    <property type="project" value="UniProtKB-KW"/>
</dbReference>
<evidence type="ECO:0000313" key="1">
    <source>
        <dbReference type="EMBL" id="QCT07011.1"/>
    </source>
</evidence>
<dbReference type="EMBL" id="CP039381">
    <property type="protein sequence ID" value="QCT07011.1"/>
    <property type="molecule type" value="Genomic_DNA"/>
</dbReference>
<keyword evidence="1" id="KW-0670">Pyruvate</keyword>
<gene>
    <name evidence="1" type="ORF">E5Z56_06380</name>
</gene>
<keyword evidence="1" id="KW-0456">Lyase</keyword>
<name>A0A4P8XV92_9FIRM</name>
<reference evidence="1 2" key="1">
    <citation type="submission" date="2019-04" db="EMBL/GenBank/DDBJ databases">
        <authorList>
            <person name="Embree M."/>
            <person name="Gaffney J.R."/>
        </authorList>
    </citation>
    <scope>NUCLEOTIDE SEQUENCE [LARGE SCALE GENOMIC DNA]</scope>
    <source>
        <strain evidence="1 2">JE7A12</strain>
    </source>
</reference>
<evidence type="ECO:0000313" key="2">
    <source>
        <dbReference type="Proteomes" id="UP000301475"/>
    </source>
</evidence>
<protein>
    <submittedName>
        <fullName evidence="1">Chorismate--pyruvate lyase</fullName>
    </submittedName>
</protein>
<organism evidence="1 2">
    <name type="scientific">Ruminococcus bovis</name>
    <dbReference type="NCBI Taxonomy" id="2564099"/>
    <lineage>
        <taxon>Bacteria</taxon>
        <taxon>Bacillati</taxon>
        <taxon>Bacillota</taxon>
        <taxon>Clostridia</taxon>
        <taxon>Eubacteriales</taxon>
        <taxon>Oscillospiraceae</taxon>
        <taxon>Ruminococcus</taxon>
    </lineage>
</organism>
<dbReference type="Proteomes" id="UP000301475">
    <property type="component" value="Chromosome"/>
</dbReference>
<dbReference type="AlphaFoldDB" id="A0A4P8XV92"/>
<dbReference type="RefSeq" id="WP_138157079.1">
    <property type="nucleotide sequence ID" value="NZ_CP039381.1"/>
</dbReference>
<dbReference type="KEGG" id="ruj:E5Z56_06380"/>
<sequence length="57" mass="6587">MGPYYYVVERISGDYGFLKRTDIEDNDLLQVAMALLPSDIDEGTKLKWENLVYTVID</sequence>
<keyword evidence="2" id="KW-1185">Reference proteome</keyword>
<dbReference type="OrthoDB" id="1934943at2"/>